<proteinExistence type="inferred from homology"/>
<organism evidence="10 11">
    <name type="scientific">Rhizopogon vinicolor AM-OR11-026</name>
    <dbReference type="NCBI Taxonomy" id="1314800"/>
    <lineage>
        <taxon>Eukaryota</taxon>
        <taxon>Fungi</taxon>
        <taxon>Dikarya</taxon>
        <taxon>Basidiomycota</taxon>
        <taxon>Agaricomycotina</taxon>
        <taxon>Agaricomycetes</taxon>
        <taxon>Agaricomycetidae</taxon>
        <taxon>Boletales</taxon>
        <taxon>Suillineae</taxon>
        <taxon>Rhizopogonaceae</taxon>
        <taxon>Rhizopogon</taxon>
    </lineage>
</organism>
<dbReference type="GO" id="GO:0070733">
    <property type="term" value="F:AMPylase activity"/>
    <property type="evidence" value="ECO:0007669"/>
    <property type="project" value="TreeGrafter"/>
</dbReference>
<dbReference type="InterPro" id="IPR003846">
    <property type="entry name" value="SelO"/>
</dbReference>
<dbReference type="GO" id="GO:0005524">
    <property type="term" value="F:ATP binding"/>
    <property type="evidence" value="ECO:0007669"/>
    <property type="project" value="UniProtKB-KW"/>
</dbReference>
<dbReference type="PANTHER" id="PTHR32057">
    <property type="entry name" value="PROTEIN ADENYLYLTRANSFERASE SELO, MITOCHONDRIAL"/>
    <property type="match status" value="1"/>
</dbReference>
<dbReference type="Proteomes" id="UP000092154">
    <property type="component" value="Unassembled WGS sequence"/>
</dbReference>
<dbReference type="Pfam" id="PF02696">
    <property type="entry name" value="SelO"/>
    <property type="match status" value="1"/>
</dbReference>
<keyword evidence="7" id="KW-0067">ATP-binding</keyword>
<sequence length="651" mass="72846">MPLEFPYEIAPPDPPAVIHDKAAYIEEWLSEREAIHPSPVSSSQAQPSLHKYTAKLRDRKRELIGLSETCLRDCLPHLDVGDAFEVLGKPALAPPVEGEVISASSTEAEAIRQELVDVLSGHAVLMAPESSSNFSFAPWSTRYSGHQFGVWAGQLGDGRAISIHVTPHPEDPETTYELQLKGAGRTPFSRSADGLAVLRSSIREYLCSEAMRALSIPTTRSLSLISLPDLPVIRERREAASVCTRVAESFIRIGNFEALNPPSNTFFLGGGQQDADYEALRKLGEWTARRVLKLQGIDWEAGDAWGKELVFDVAARNARMVAAWQAYGFMHGVMNTDNISVLGLTIDYGPYAFMDVFDSYHICNHTDGEGRYAYRYQPNMIVYACRALLDALAPLIGAEAAQGNKAVQPGWASSLTPETLASWRESGKDIVKAEMERILEETCSVEYGNLMRKRLGLRRQEKTDQREIVQPLLDMMEAQRLDFHGTFRRLAFFRTEMMKDDSTETMETYIKGLLSGTPDPDSMDSGKAAEEWMHWLDKYSARIESERRGQEWAGEADFDSARQDAARSANPRFVLRQWVLEEVIKKVEGDHDSGKRIMAKVMQMSCKPFESWGAEGDDTPSHELPEEIREERRLCGLGDKLFLGFQCSCSS</sequence>
<dbReference type="EMBL" id="KV448221">
    <property type="protein sequence ID" value="OAX40178.1"/>
    <property type="molecule type" value="Genomic_DNA"/>
</dbReference>
<dbReference type="FunCoup" id="A0A1B7N5P8">
    <property type="interactions" value="63"/>
</dbReference>
<dbReference type="GO" id="GO:0046872">
    <property type="term" value="F:metal ion binding"/>
    <property type="evidence" value="ECO:0007669"/>
    <property type="project" value="UniProtKB-KW"/>
</dbReference>
<evidence type="ECO:0000256" key="5">
    <source>
        <dbReference type="ARBA" id="ARBA00022723"/>
    </source>
</evidence>
<accession>A0A1B7N5P8</accession>
<gene>
    <name evidence="10" type="ORF">K503DRAFT_768805</name>
</gene>
<evidence type="ECO:0000256" key="8">
    <source>
        <dbReference type="ARBA" id="ARBA00022842"/>
    </source>
</evidence>
<evidence type="ECO:0000256" key="2">
    <source>
        <dbReference type="ARBA" id="ARBA00009747"/>
    </source>
</evidence>
<name>A0A1B7N5P8_9AGAM</name>
<dbReference type="STRING" id="1314800.A0A1B7N5P8"/>
<evidence type="ECO:0000313" key="11">
    <source>
        <dbReference type="Proteomes" id="UP000092154"/>
    </source>
</evidence>
<evidence type="ECO:0000256" key="9">
    <source>
        <dbReference type="ARBA" id="ARBA00031547"/>
    </source>
</evidence>
<keyword evidence="3" id="KW-0808">Transferase</keyword>
<dbReference type="InParanoid" id="A0A1B7N5P8"/>
<keyword evidence="6" id="KW-0547">Nucleotide-binding</keyword>
<dbReference type="AlphaFoldDB" id="A0A1B7N5P8"/>
<keyword evidence="11" id="KW-1185">Reference proteome</keyword>
<protein>
    <recommendedName>
        <fullName evidence="9">Selenoprotein O</fullName>
    </recommendedName>
</protein>
<evidence type="ECO:0000256" key="4">
    <source>
        <dbReference type="ARBA" id="ARBA00022695"/>
    </source>
</evidence>
<keyword evidence="8" id="KW-0460">Magnesium</keyword>
<comment type="similarity">
    <text evidence="2">Belongs to the SELO family.</text>
</comment>
<keyword evidence="5" id="KW-0479">Metal-binding</keyword>
<evidence type="ECO:0000256" key="1">
    <source>
        <dbReference type="ARBA" id="ARBA00001946"/>
    </source>
</evidence>
<evidence type="ECO:0000256" key="3">
    <source>
        <dbReference type="ARBA" id="ARBA00022679"/>
    </source>
</evidence>
<evidence type="ECO:0000256" key="7">
    <source>
        <dbReference type="ARBA" id="ARBA00022840"/>
    </source>
</evidence>
<evidence type="ECO:0000313" key="10">
    <source>
        <dbReference type="EMBL" id="OAX40178.1"/>
    </source>
</evidence>
<keyword evidence="4" id="KW-0548">Nucleotidyltransferase</keyword>
<evidence type="ECO:0000256" key="6">
    <source>
        <dbReference type="ARBA" id="ARBA00022741"/>
    </source>
</evidence>
<dbReference type="OrthoDB" id="10254721at2759"/>
<reference evidence="10 11" key="1">
    <citation type="submission" date="2016-06" db="EMBL/GenBank/DDBJ databases">
        <title>Comparative genomics of the ectomycorrhizal sister species Rhizopogon vinicolor and Rhizopogon vesiculosus (Basidiomycota: Boletales) reveals a divergence of the mating type B locus.</title>
        <authorList>
            <consortium name="DOE Joint Genome Institute"/>
            <person name="Mujic A.B."/>
            <person name="Kuo A."/>
            <person name="Tritt A."/>
            <person name="Lipzen A."/>
            <person name="Chen C."/>
            <person name="Johnson J."/>
            <person name="Sharma A."/>
            <person name="Barry K."/>
            <person name="Grigoriev I.V."/>
            <person name="Spatafora J.W."/>
        </authorList>
    </citation>
    <scope>NUCLEOTIDE SEQUENCE [LARGE SCALE GENOMIC DNA]</scope>
    <source>
        <strain evidence="10 11">AM-OR11-026</strain>
    </source>
</reference>
<dbReference type="PANTHER" id="PTHR32057:SF14">
    <property type="entry name" value="PROTEIN ADENYLYLTRANSFERASE SELO, MITOCHONDRIAL"/>
    <property type="match status" value="1"/>
</dbReference>
<dbReference type="GO" id="GO:0005739">
    <property type="term" value="C:mitochondrion"/>
    <property type="evidence" value="ECO:0007669"/>
    <property type="project" value="TreeGrafter"/>
</dbReference>
<comment type="cofactor">
    <cofactor evidence="1">
        <name>Mg(2+)</name>
        <dbReference type="ChEBI" id="CHEBI:18420"/>
    </cofactor>
</comment>